<accession>A0A016S458</accession>
<protein>
    <submittedName>
        <fullName evidence="1">Uncharacterized protein</fullName>
    </submittedName>
</protein>
<name>A0A016S458_9BILA</name>
<organism evidence="1 2">
    <name type="scientific">Ancylostoma ceylanicum</name>
    <dbReference type="NCBI Taxonomy" id="53326"/>
    <lineage>
        <taxon>Eukaryota</taxon>
        <taxon>Metazoa</taxon>
        <taxon>Ecdysozoa</taxon>
        <taxon>Nematoda</taxon>
        <taxon>Chromadorea</taxon>
        <taxon>Rhabditida</taxon>
        <taxon>Rhabditina</taxon>
        <taxon>Rhabditomorpha</taxon>
        <taxon>Strongyloidea</taxon>
        <taxon>Ancylostomatidae</taxon>
        <taxon>Ancylostomatinae</taxon>
        <taxon>Ancylostoma</taxon>
    </lineage>
</organism>
<comment type="caution">
    <text evidence="1">The sequence shown here is derived from an EMBL/GenBank/DDBJ whole genome shotgun (WGS) entry which is preliminary data.</text>
</comment>
<evidence type="ECO:0000313" key="2">
    <source>
        <dbReference type="Proteomes" id="UP000024635"/>
    </source>
</evidence>
<proteinExistence type="predicted"/>
<evidence type="ECO:0000313" key="1">
    <source>
        <dbReference type="EMBL" id="EYB85102.1"/>
    </source>
</evidence>
<sequence length="101" mass="11972">MAGLWSEDRQLELINQYAALNSSIALPVSAARCFRYISIGNRVYHREGKEAWPGDSDWRTQTARHAQLFQLKRRHSRNTWSICAWRRRSSNRWALWAARVR</sequence>
<dbReference type="AlphaFoldDB" id="A0A016S458"/>
<keyword evidence="2" id="KW-1185">Reference proteome</keyword>
<reference evidence="2" key="1">
    <citation type="journal article" date="2015" name="Nat. Genet.">
        <title>The genome and transcriptome of the zoonotic hookworm Ancylostoma ceylanicum identify infection-specific gene families.</title>
        <authorList>
            <person name="Schwarz E.M."/>
            <person name="Hu Y."/>
            <person name="Antoshechkin I."/>
            <person name="Miller M.M."/>
            <person name="Sternberg P.W."/>
            <person name="Aroian R.V."/>
        </authorList>
    </citation>
    <scope>NUCLEOTIDE SEQUENCE</scope>
    <source>
        <strain evidence="2">HY135</strain>
    </source>
</reference>
<dbReference type="Proteomes" id="UP000024635">
    <property type="component" value="Unassembled WGS sequence"/>
</dbReference>
<gene>
    <name evidence="1" type="primary">Acey_s0304.g1914</name>
    <name evidence="1" type="ORF">Y032_0304g1914</name>
</gene>
<dbReference type="OrthoDB" id="5871787at2759"/>
<dbReference type="EMBL" id="JARK01001640">
    <property type="protein sequence ID" value="EYB85102.1"/>
    <property type="molecule type" value="Genomic_DNA"/>
</dbReference>